<name>A0A9D9ITQ3_9BACT</name>
<keyword evidence="2" id="KW-0732">Signal</keyword>
<evidence type="ECO:0000256" key="2">
    <source>
        <dbReference type="SAM" id="SignalP"/>
    </source>
</evidence>
<dbReference type="InterPro" id="IPR050300">
    <property type="entry name" value="GDXG_lipolytic_enzyme"/>
</dbReference>
<dbReference type="SUPFAM" id="SSF53474">
    <property type="entry name" value="alpha/beta-Hydrolases"/>
    <property type="match status" value="1"/>
</dbReference>
<organism evidence="4 5">
    <name type="scientific">Candidatus Cryptobacteroides excrementipullorum</name>
    <dbReference type="NCBI Taxonomy" id="2840761"/>
    <lineage>
        <taxon>Bacteria</taxon>
        <taxon>Pseudomonadati</taxon>
        <taxon>Bacteroidota</taxon>
        <taxon>Bacteroidia</taxon>
        <taxon>Bacteroidales</taxon>
        <taxon>Candidatus Cryptobacteroides</taxon>
    </lineage>
</organism>
<reference evidence="4" key="2">
    <citation type="journal article" date="2021" name="PeerJ">
        <title>Extensive microbial diversity within the chicken gut microbiome revealed by metagenomics and culture.</title>
        <authorList>
            <person name="Gilroy R."/>
            <person name="Ravi A."/>
            <person name="Getino M."/>
            <person name="Pursley I."/>
            <person name="Horton D.L."/>
            <person name="Alikhan N.F."/>
            <person name="Baker D."/>
            <person name="Gharbi K."/>
            <person name="Hall N."/>
            <person name="Watson M."/>
            <person name="Adriaenssens E.M."/>
            <person name="Foster-Nyarko E."/>
            <person name="Jarju S."/>
            <person name="Secka A."/>
            <person name="Antonio M."/>
            <person name="Oren A."/>
            <person name="Chaudhuri R.R."/>
            <person name="La Ragione R."/>
            <person name="Hildebrand F."/>
            <person name="Pallen M.J."/>
        </authorList>
    </citation>
    <scope>NUCLEOTIDE SEQUENCE</scope>
    <source>
        <strain evidence="4">2478</strain>
    </source>
</reference>
<reference evidence="4" key="1">
    <citation type="submission" date="2020-10" db="EMBL/GenBank/DDBJ databases">
        <authorList>
            <person name="Gilroy R."/>
        </authorList>
    </citation>
    <scope>NUCLEOTIDE SEQUENCE</scope>
    <source>
        <strain evidence="4">2478</strain>
    </source>
</reference>
<dbReference type="Pfam" id="PF20434">
    <property type="entry name" value="BD-FAE"/>
    <property type="match status" value="1"/>
</dbReference>
<dbReference type="PANTHER" id="PTHR48081">
    <property type="entry name" value="AB HYDROLASE SUPERFAMILY PROTEIN C4A8.06C"/>
    <property type="match status" value="1"/>
</dbReference>
<feature type="signal peptide" evidence="2">
    <location>
        <begin position="1"/>
        <end position="25"/>
    </location>
</feature>
<dbReference type="GO" id="GO:0016787">
    <property type="term" value="F:hydrolase activity"/>
    <property type="evidence" value="ECO:0007669"/>
    <property type="project" value="UniProtKB-KW"/>
</dbReference>
<protein>
    <submittedName>
        <fullName evidence="4">Alpha/beta hydrolase</fullName>
    </submittedName>
</protein>
<evidence type="ECO:0000259" key="3">
    <source>
        <dbReference type="Pfam" id="PF20434"/>
    </source>
</evidence>
<proteinExistence type="predicted"/>
<dbReference type="Gene3D" id="3.40.50.1820">
    <property type="entry name" value="alpha/beta hydrolase"/>
    <property type="match status" value="1"/>
</dbReference>
<comment type="caution">
    <text evidence="4">The sequence shown here is derived from an EMBL/GenBank/DDBJ whole genome shotgun (WGS) entry which is preliminary data.</text>
</comment>
<feature type="chain" id="PRO_5039613337" evidence="2">
    <location>
        <begin position="26"/>
        <end position="340"/>
    </location>
</feature>
<evidence type="ECO:0000256" key="1">
    <source>
        <dbReference type="ARBA" id="ARBA00022801"/>
    </source>
</evidence>
<evidence type="ECO:0000313" key="5">
    <source>
        <dbReference type="Proteomes" id="UP000823771"/>
    </source>
</evidence>
<keyword evidence="1 4" id="KW-0378">Hydrolase</keyword>
<dbReference type="PANTHER" id="PTHR48081:SF6">
    <property type="entry name" value="PEPTIDASE S9 PROLYL OLIGOPEPTIDASE CATALYTIC DOMAIN-CONTAINING PROTEIN"/>
    <property type="match status" value="1"/>
</dbReference>
<evidence type="ECO:0000313" key="4">
    <source>
        <dbReference type="EMBL" id="MBO8478200.1"/>
    </source>
</evidence>
<gene>
    <name evidence="4" type="ORF">IAB80_04880</name>
</gene>
<feature type="domain" description="BD-FAE-like" evidence="3">
    <location>
        <begin position="86"/>
        <end position="286"/>
    </location>
</feature>
<dbReference type="Proteomes" id="UP000823771">
    <property type="component" value="Unassembled WGS sequence"/>
</dbReference>
<dbReference type="AlphaFoldDB" id="A0A9D9ITQ3"/>
<accession>A0A9D9ITQ3</accession>
<dbReference type="EMBL" id="JADILZ010000042">
    <property type="protein sequence ID" value="MBO8478200.1"/>
    <property type="molecule type" value="Genomic_DNA"/>
</dbReference>
<dbReference type="InterPro" id="IPR029058">
    <property type="entry name" value="AB_hydrolase_fold"/>
</dbReference>
<sequence>MKTAKNIIALAALLAAAAFSASDLAAQPGCGIKPTETILLYPEGQASGKGLQEAGGPGESNGITEPEVLDNGSGAISLISDEARFDLYLPEKPNGQMVIVCPGGGYAFVSSFNEGIYVADWMTRQGIAVAVVKYRLPNGHWTVPLTDVQNTFRYCRAHAQEWGVDQIGVIGFSAGGHLAASATTLYTDRATRPDFSILIYPVISLDWKVSHGGTRTNLLGPDEKWLGREGKTFEQWEADKAMLESLVDKYSLQNNVSADTPPVFLAHSSDDTTVPVENSILFYRALRANKVPAEMHIFPKGGHGWGFSKVEYVGGDNLGYARSEFETSLLRWMKSLRDSQ</sequence>
<dbReference type="InterPro" id="IPR049492">
    <property type="entry name" value="BD-FAE-like_dom"/>
</dbReference>